<proteinExistence type="predicted"/>
<accession>A0A9N8JDE9</accession>
<name>A0A9N8JDE9_9PEZI</name>
<protein>
    <submittedName>
        <fullName evidence="1">Uncharacterized protein</fullName>
    </submittedName>
</protein>
<organism evidence="1 2">
    <name type="scientific">Aureobasidium vineae</name>
    <dbReference type="NCBI Taxonomy" id="2773715"/>
    <lineage>
        <taxon>Eukaryota</taxon>
        <taxon>Fungi</taxon>
        <taxon>Dikarya</taxon>
        <taxon>Ascomycota</taxon>
        <taxon>Pezizomycotina</taxon>
        <taxon>Dothideomycetes</taxon>
        <taxon>Dothideomycetidae</taxon>
        <taxon>Dothideales</taxon>
        <taxon>Saccotheciaceae</taxon>
        <taxon>Aureobasidium</taxon>
    </lineage>
</organism>
<gene>
    <name evidence="1" type="ORF">AWRI4619_LOCUS3907</name>
</gene>
<sequence length="66" mass="7968">MASWNYFRRTFAQSTIPTSPNHPVTQSEQEETVSTNPWLEILMQWDDFEQWQLKMMDRSWWLSATA</sequence>
<comment type="caution">
    <text evidence="1">The sequence shown here is derived from an EMBL/GenBank/DDBJ whole genome shotgun (WGS) entry which is preliminary data.</text>
</comment>
<reference evidence="1" key="1">
    <citation type="submission" date="2020-06" db="EMBL/GenBank/DDBJ databases">
        <authorList>
            <person name="Onetto C."/>
        </authorList>
    </citation>
    <scope>NUCLEOTIDE SEQUENCE</scope>
</reference>
<evidence type="ECO:0000313" key="2">
    <source>
        <dbReference type="Proteomes" id="UP000716446"/>
    </source>
</evidence>
<dbReference type="Proteomes" id="UP000716446">
    <property type="component" value="Unassembled WGS sequence"/>
</dbReference>
<dbReference type="AlphaFoldDB" id="A0A9N8JDE9"/>
<keyword evidence="2" id="KW-1185">Reference proteome</keyword>
<evidence type="ECO:0000313" key="1">
    <source>
        <dbReference type="EMBL" id="CAD0085648.1"/>
    </source>
</evidence>
<dbReference type="EMBL" id="CAIJEN010000004">
    <property type="protein sequence ID" value="CAD0085648.1"/>
    <property type="molecule type" value="Genomic_DNA"/>
</dbReference>